<comment type="caution">
    <text evidence="4">The sequence shown here is derived from an EMBL/GenBank/DDBJ whole genome shotgun (WGS) entry which is preliminary data.</text>
</comment>
<dbReference type="RefSeq" id="WP_060235716.1">
    <property type="nucleotide sequence ID" value="NZ_LPLU01000096.1"/>
</dbReference>
<dbReference type="Pfam" id="PF24322">
    <property type="entry name" value="Tle3"/>
    <property type="match status" value="1"/>
</dbReference>
<dbReference type="InterPro" id="IPR021692">
    <property type="entry name" value="Tle3_C"/>
</dbReference>
<feature type="region of interest" description="Disordered" evidence="1">
    <location>
        <begin position="683"/>
        <end position="705"/>
    </location>
</feature>
<dbReference type="AlphaFoldDB" id="A0A119USG9"/>
<evidence type="ECO:0000259" key="3">
    <source>
        <dbReference type="Pfam" id="PF24322"/>
    </source>
</evidence>
<feature type="region of interest" description="Disordered" evidence="1">
    <location>
        <begin position="491"/>
        <end position="520"/>
    </location>
</feature>
<gene>
    <name evidence="4" type="ORF">WM16_01475</name>
</gene>
<evidence type="ECO:0000256" key="1">
    <source>
        <dbReference type="SAM" id="MobiDB-lite"/>
    </source>
</evidence>
<feature type="region of interest" description="Disordered" evidence="1">
    <location>
        <begin position="325"/>
        <end position="361"/>
    </location>
</feature>
<feature type="domain" description="T6SS Tle3 phospholipase effector alpha/beta" evidence="3">
    <location>
        <begin position="35"/>
        <end position="394"/>
    </location>
</feature>
<sequence>MADDKKPEHIIAQGAGVLHSNRGNYKHVEIPADRPGVVIFLHGVNDPGGNYDHIEKGLCEGLNERLSRVDLKPGEYGVAFQKALKYTRKDPDFAQWRETKYDPDTYLYKRTEITDGPGKTHSMLIPFYWGYRASPDEIKGGEKNPVTLRGQYQDIHGNRLSKHFAKGGGMFNNATTNIPAMFDPGWLDNTANQMASAGMSDYQYSSDSPHRHYFVLAAKRLAMLVHEIRRVDPNETISIMAHSQGTLITLLSQAFLVEDNKERCVDCVIMVDTPYGVNEPTLGDIAQPSATPYTSRGKINTLKSIVKAVTGSPWQSPKLDELKVEQQPGTPNPNYHGRTGHGWSPTQASRRDKDGSTHTFQERDNRGKVYLYFCTEDSTVDLPNIKGIGTHGVPDTVEEGWLSDKKNSFWKPIQKSRAVLPAMNELKNLRFYQRLWTKKTSGINNGQPVLVGATPAHYEGTYDAGLISKDIEKRWINGEAIVPPYKPNLYGDEGIKGDPSHKGRDKPDHVSRDTMLGNPNAKDIRSVAMTNVPKEVFDGGYQKVLAWFNSQSPDPEDHTDSVWLSDGGKLTYHRAETPNEVRNRLEKRDAKAWDENSYHSAILRDSDNIRRVAAMDVAIGQAKSLDDPDVRNLLIAIADWKIDPKGMDAIESNAYYPNLDDSSKSLIKGNYFYYTQGKFPSNLVPTKPPKMVDAETYRDRRKNRQ</sequence>
<feature type="compositionally biased region" description="Basic and acidic residues" evidence="1">
    <location>
        <begin position="349"/>
        <end position="361"/>
    </location>
</feature>
<dbReference type="Proteomes" id="UP000065504">
    <property type="component" value="Unassembled WGS sequence"/>
</dbReference>
<feature type="domain" description="Antibacterial effector protein Tle3 C-terminal" evidence="2">
    <location>
        <begin position="541"/>
        <end position="700"/>
    </location>
</feature>
<name>A0A119USG9_9BURK</name>
<evidence type="ECO:0000259" key="2">
    <source>
        <dbReference type="Pfam" id="PF11678"/>
    </source>
</evidence>
<feature type="compositionally biased region" description="Basic and acidic residues" evidence="1">
    <location>
        <begin position="493"/>
        <end position="512"/>
    </location>
</feature>
<reference evidence="4 5" key="1">
    <citation type="submission" date="2015-11" db="EMBL/GenBank/DDBJ databases">
        <title>Expanding the genomic diversity of Burkholderia species for the development of highly accurate diagnostics.</title>
        <authorList>
            <person name="Sahl J."/>
            <person name="Keim P."/>
            <person name="Wagner D."/>
        </authorList>
    </citation>
    <scope>NUCLEOTIDE SEQUENCE [LARGE SCALE GENOMIC DNA]</scope>
    <source>
        <strain evidence="4 5">MSMB782WGS</strain>
    </source>
</reference>
<dbReference type="Gene3D" id="3.40.50.1820">
    <property type="entry name" value="alpha/beta hydrolase"/>
    <property type="match status" value="1"/>
</dbReference>
<accession>A0A119USG9</accession>
<evidence type="ECO:0000313" key="4">
    <source>
        <dbReference type="EMBL" id="KWK72492.1"/>
    </source>
</evidence>
<dbReference type="EMBL" id="LPLU01000096">
    <property type="protein sequence ID" value="KWK72492.1"/>
    <property type="molecule type" value="Genomic_DNA"/>
</dbReference>
<dbReference type="Pfam" id="PF11678">
    <property type="entry name" value="Tle3_C"/>
    <property type="match status" value="1"/>
</dbReference>
<organism evidence="4 5">
    <name type="scientific">Burkholderia ubonensis</name>
    <dbReference type="NCBI Taxonomy" id="101571"/>
    <lineage>
        <taxon>Bacteria</taxon>
        <taxon>Pseudomonadati</taxon>
        <taxon>Pseudomonadota</taxon>
        <taxon>Betaproteobacteria</taxon>
        <taxon>Burkholderiales</taxon>
        <taxon>Burkholderiaceae</taxon>
        <taxon>Burkholderia</taxon>
        <taxon>Burkholderia cepacia complex</taxon>
    </lineage>
</organism>
<dbReference type="SUPFAM" id="SSF53474">
    <property type="entry name" value="alpha/beta-Hydrolases"/>
    <property type="match status" value="1"/>
</dbReference>
<protein>
    <recommendedName>
        <fullName evidence="6">DUF3274 domain-containing protein</fullName>
    </recommendedName>
</protein>
<dbReference type="InterPro" id="IPR056221">
    <property type="entry name" value="Tle3_ab_dom"/>
</dbReference>
<evidence type="ECO:0008006" key="6">
    <source>
        <dbReference type="Google" id="ProtNLM"/>
    </source>
</evidence>
<proteinExistence type="predicted"/>
<evidence type="ECO:0000313" key="5">
    <source>
        <dbReference type="Proteomes" id="UP000065504"/>
    </source>
</evidence>
<dbReference type="InterPro" id="IPR029058">
    <property type="entry name" value="AB_hydrolase_fold"/>
</dbReference>